<evidence type="ECO:0000313" key="3">
    <source>
        <dbReference type="Proteomes" id="UP000028582"/>
    </source>
</evidence>
<dbReference type="EMBL" id="ANJA01001141">
    <property type="protein sequence ID" value="ETO79151.1"/>
    <property type="molecule type" value="Genomic_DNA"/>
</dbReference>
<dbReference type="OrthoDB" id="190071at2759"/>
<evidence type="ECO:0000313" key="2">
    <source>
        <dbReference type="EMBL" id="ETO79151.1"/>
    </source>
</evidence>
<organism evidence="2 3">
    <name type="scientific">Phytophthora nicotianae P1976</name>
    <dbReference type="NCBI Taxonomy" id="1317066"/>
    <lineage>
        <taxon>Eukaryota</taxon>
        <taxon>Sar</taxon>
        <taxon>Stramenopiles</taxon>
        <taxon>Oomycota</taxon>
        <taxon>Peronosporomycetes</taxon>
        <taxon>Peronosporales</taxon>
        <taxon>Peronosporaceae</taxon>
        <taxon>Phytophthora</taxon>
    </lineage>
</organism>
<comment type="caution">
    <text evidence="2">The sequence shown here is derived from an EMBL/GenBank/DDBJ whole genome shotgun (WGS) entry which is preliminary data.</text>
</comment>
<feature type="compositionally biased region" description="Basic and acidic residues" evidence="1">
    <location>
        <begin position="25"/>
        <end position="35"/>
    </location>
</feature>
<proteinExistence type="predicted"/>
<protein>
    <submittedName>
        <fullName evidence="2">Uncharacterized protein</fullName>
    </submittedName>
</protein>
<sequence>MVAIFQEAKPKLLKLYAKYAQEHAPKPSLRNKSDSPEGEDASVVTPQPISSTWPLLLSAVGLRSMLYDCGMFCSGTTEQQEALFNRAVEQSFSGMRELERIEDRMIVFSEFLEITARVALAVLESENELPPRDAIKLALEALRSLPLKSEPSKARK</sequence>
<reference evidence="2 3" key="1">
    <citation type="submission" date="2013-11" db="EMBL/GenBank/DDBJ databases">
        <title>The Genome Sequence of Phytophthora parasitica P1976.</title>
        <authorList>
            <consortium name="The Broad Institute Genomics Platform"/>
            <person name="Russ C."/>
            <person name="Tyler B."/>
            <person name="Panabieres F."/>
            <person name="Shan W."/>
            <person name="Tripathy S."/>
            <person name="Grunwald N."/>
            <person name="Machado M."/>
            <person name="Johnson C.S."/>
            <person name="Walker B."/>
            <person name="Young S."/>
            <person name="Zeng Q."/>
            <person name="Gargeya S."/>
            <person name="Fitzgerald M."/>
            <person name="Haas B."/>
            <person name="Abouelleil A."/>
            <person name="Allen A.W."/>
            <person name="Alvarado L."/>
            <person name="Arachchi H.M."/>
            <person name="Berlin A.M."/>
            <person name="Chapman S.B."/>
            <person name="Gainer-Dewar J."/>
            <person name="Goldberg J."/>
            <person name="Griggs A."/>
            <person name="Gujja S."/>
            <person name="Hansen M."/>
            <person name="Howarth C."/>
            <person name="Imamovic A."/>
            <person name="Ireland A."/>
            <person name="Larimer J."/>
            <person name="McCowan C."/>
            <person name="Murphy C."/>
            <person name="Pearson M."/>
            <person name="Poon T.W."/>
            <person name="Priest M."/>
            <person name="Roberts A."/>
            <person name="Saif S."/>
            <person name="Shea T."/>
            <person name="Sisk P."/>
            <person name="Sykes S."/>
            <person name="Wortman J."/>
            <person name="Nusbaum C."/>
            <person name="Birren B."/>
        </authorList>
    </citation>
    <scope>NUCLEOTIDE SEQUENCE [LARGE SCALE GENOMIC DNA]</scope>
    <source>
        <strain evidence="2 3">P1976</strain>
    </source>
</reference>
<accession>A0A081AJU0</accession>
<feature type="region of interest" description="Disordered" evidence="1">
    <location>
        <begin position="25"/>
        <end position="44"/>
    </location>
</feature>
<gene>
    <name evidence="2" type="ORF">F444_06092</name>
</gene>
<evidence type="ECO:0000256" key="1">
    <source>
        <dbReference type="SAM" id="MobiDB-lite"/>
    </source>
</evidence>
<dbReference type="Proteomes" id="UP000028582">
    <property type="component" value="Unassembled WGS sequence"/>
</dbReference>
<name>A0A081AJU0_PHYNI</name>
<dbReference type="AlphaFoldDB" id="A0A081AJU0"/>